<keyword evidence="3 7" id="KW-0862">Zinc</keyword>
<evidence type="ECO:0000256" key="4">
    <source>
        <dbReference type="ARBA" id="ARBA00023239"/>
    </source>
</evidence>
<dbReference type="InterPro" id="IPR001765">
    <property type="entry name" value="Carbonic_anhydrase"/>
</dbReference>
<dbReference type="EMBL" id="JACHWP010000002">
    <property type="protein sequence ID" value="MBB3022977.1"/>
    <property type="molecule type" value="Genomic_DNA"/>
</dbReference>
<comment type="cofactor">
    <cofactor evidence="7">
        <name>Zn(2+)</name>
        <dbReference type="ChEBI" id="CHEBI:29105"/>
    </cofactor>
    <text evidence="7">Binds 1 zinc ion per subunit.</text>
</comment>
<keyword evidence="10" id="KW-1185">Reference proteome</keyword>
<name>A0A839QZZ2_9MICO</name>
<evidence type="ECO:0000256" key="7">
    <source>
        <dbReference type="PIRSR" id="PIRSR601765-1"/>
    </source>
</evidence>
<evidence type="ECO:0000256" key="8">
    <source>
        <dbReference type="RuleBase" id="RU003956"/>
    </source>
</evidence>
<sequence>MPAPARTPADALDKLLRGNRRFADNAALHPRQHADHRSILTESQEPFACVVGCSDSRASVELLFDQGFGDLFVIRNAGHVAGRSVRASIEFAVDVLGVQIVFVLGHENCGAVKATIAAIRDGEQLPGSMPVLVERLRTHISDPDDPRPIRHHVAGTLADLPQESEIVRRAVEEGRIALAGGVYQLDSGLVELVEAPDGV</sequence>
<comment type="function">
    <text evidence="5">Catalyzes the reversible hydration of carbon dioxide to form bicarbonate.</text>
</comment>
<dbReference type="Proteomes" id="UP000568050">
    <property type="component" value="Unassembled WGS sequence"/>
</dbReference>
<dbReference type="PROSITE" id="PS00705">
    <property type="entry name" value="PROK_CO2_ANHYDRASE_2"/>
    <property type="match status" value="1"/>
</dbReference>
<feature type="binding site" evidence="7">
    <location>
        <position position="106"/>
    </location>
    <ligand>
        <name>Zn(2+)</name>
        <dbReference type="ChEBI" id="CHEBI:29105"/>
    </ligand>
</feature>
<dbReference type="InterPro" id="IPR036874">
    <property type="entry name" value="Carbonic_anhydrase_sf"/>
</dbReference>
<dbReference type="CDD" id="cd03378">
    <property type="entry name" value="beta_CA_cladeC"/>
    <property type="match status" value="1"/>
</dbReference>
<keyword evidence="7" id="KW-0479">Metal-binding</keyword>
<protein>
    <recommendedName>
        <fullName evidence="2 8">Carbonic anhydrase</fullName>
        <ecNumber evidence="2 8">4.2.1.1</ecNumber>
    </recommendedName>
    <alternativeName>
        <fullName evidence="8">Carbonate dehydratase</fullName>
    </alternativeName>
</protein>
<evidence type="ECO:0000256" key="2">
    <source>
        <dbReference type="ARBA" id="ARBA00012925"/>
    </source>
</evidence>
<dbReference type="RefSeq" id="WP_183375688.1">
    <property type="nucleotide sequence ID" value="NZ_CBCSFZ010000001.1"/>
</dbReference>
<feature type="binding site" evidence="7">
    <location>
        <position position="109"/>
    </location>
    <ligand>
        <name>Zn(2+)</name>
        <dbReference type="ChEBI" id="CHEBI:29105"/>
    </ligand>
</feature>
<evidence type="ECO:0000256" key="5">
    <source>
        <dbReference type="ARBA" id="ARBA00024993"/>
    </source>
</evidence>
<feature type="binding site" evidence="7">
    <location>
        <position position="53"/>
    </location>
    <ligand>
        <name>Zn(2+)</name>
        <dbReference type="ChEBI" id="CHEBI:29105"/>
    </ligand>
</feature>
<dbReference type="GO" id="GO:0015976">
    <property type="term" value="P:carbon utilization"/>
    <property type="evidence" value="ECO:0007669"/>
    <property type="project" value="InterPro"/>
</dbReference>
<comment type="similarity">
    <text evidence="1 8">Belongs to the beta-class carbonic anhydrase family.</text>
</comment>
<evidence type="ECO:0000313" key="9">
    <source>
        <dbReference type="EMBL" id="MBB3022977.1"/>
    </source>
</evidence>
<dbReference type="SMART" id="SM00947">
    <property type="entry name" value="Pro_CA"/>
    <property type="match status" value="1"/>
</dbReference>
<dbReference type="GO" id="GO:0008270">
    <property type="term" value="F:zinc ion binding"/>
    <property type="evidence" value="ECO:0007669"/>
    <property type="project" value="UniProtKB-UniRule"/>
</dbReference>
<dbReference type="Gene3D" id="3.40.1050.10">
    <property type="entry name" value="Carbonic anhydrase"/>
    <property type="match status" value="1"/>
</dbReference>
<comment type="caution">
    <text evidence="9">The sequence shown here is derived from an EMBL/GenBank/DDBJ whole genome shotgun (WGS) entry which is preliminary data.</text>
</comment>
<accession>A0A839QZZ2</accession>
<evidence type="ECO:0000256" key="6">
    <source>
        <dbReference type="ARBA" id="ARBA00048348"/>
    </source>
</evidence>
<evidence type="ECO:0000313" key="10">
    <source>
        <dbReference type="Proteomes" id="UP000568050"/>
    </source>
</evidence>
<evidence type="ECO:0000256" key="1">
    <source>
        <dbReference type="ARBA" id="ARBA00006217"/>
    </source>
</evidence>
<comment type="function">
    <text evidence="8">Reversible hydration of carbon dioxide.</text>
</comment>
<organism evidence="9 10">
    <name type="scientific">Helcobacillus massiliensis</name>
    <dbReference type="NCBI Taxonomy" id="521392"/>
    <lineage>
        <taxon>Bacteria</taxon>
        <taxon>Bacillati</taxon>
        <taxon>Actinomycetota</taxon>
        <taxon>Actinomycetes</taxon>
        <taxon>Micrococcales</taxon>
        <taxon>Dermabacteraceae</taxon>
        <taxon>Helcobacillus</taxon>
    </lineage>
</organism>
<reference evidence="9 10" key="1">
    <citation type="submission" date="2020-08" db="EMBL/GenBank/DDBJ databases">
        <title>Sequencing the genomes of 1000 actinobacteria strains.</title>
        <authorList>
            <person name="Klenk H.-P."/>
        </authorList>
    </citation>
    <scope>NUCLEOTIDE SEQUENCE [LARGE SCALE GENOMIC DNA]</scope>
    <source>
        <strain evidence="9 10">DSM 23040</strain>
    </source>
</reference>
<proteinExistence type="inferred from homology"/>
<dbReference type="PANTHER" id="PTHR11002">
    <property type="entry name" value="CARBONIC ANHYDRASE"/>
    <property type="match status" value="1"/>
</dbReference>
<dbReference type="EC" id="4.2.1.1" evidence="2 8"/>
<keyword evidence="4 8" id="KW-0456">Lyase</keyword>
<evidence type="ECO:0000256" key="3">
    <source>
        <dbReference type="ARBA" id="ARBA00022833"/>
    </source>
</evidence>
<comment type="catalytic activity">
    <reaction evidence="6 8">
        <text>hydrogencarbonate + H(+) = CO2 + H2O</text>
        <dbReference type="Rhea" id="RHEA:10748"/>
        <dbReference type="ChEBI" id="CHEBI:15377"/>
        <dbReference type="ChEBI" id="CHEBI:15378"/>
        <dbReference type="ChEBI" id="CHEBI:16526"/>
        <dbReference type="ChEBI" id="CHEBI:17544"/>
        <dbReference type="EC" id="4.2.1.1"/>
    </reaction>
</comment>
<dbReference type="AlphaFoldDB" id="A0A839QZZ2"/>
<gene>
    <name evidence="9" type="ORF">FHX50_001260</name>
</gene>
<dbReference type="PANTHER" id="PTHR11002:SF79">
    <property type="entry name" value="CARBONIC ANHYDRASE 2"/>
    <property type="match status" value="1"/>
</dbReference>
<feature type="binding site" evidence="7">
    <location>
        <position position="55"/>
    </location>
    <ligand>
        <name>Zn(2+)</name>
        <dbReference type="ChEBI" id="CHEBI:29105"/>
    </ligand>
</feature>
<dbReference type="GO" id="GO:0004089">
    <property type="term" value="F:carbonate dehydratase activity"/>
    <property type="evidence" value="ECO:0007669"/>
    <property type="project" value="UniProtKB-UniRule"/>
</dbReference>
<dbReference type="SUPFAM" id="SSF53056">
    <property type="entry name" value="beta-carbonic anhydrase, cab"/>
    <property type="match status" value="1"/>
</dbReference>
<dbReference type="Pfam" id="PF00484">
    <property type="entry name" value="Pro_CA"/>
    <property type="match status" value="1"/>
</dbReference>
<dbReference type="InterPro" id="IPR015892">
    <property type="entry name" value="Carbonic_anhydrase_CS"/>
</dbReference>